<feature type="signal peptide" evidence="1">
    <location>
        <begin position="1"/>
        <end position="21"/>
    </location>
</feature>
<protein>
    <recommendedName>
        <fullName evidence="4">Phosphoglycerate mutase-like protein</fullName>
    </recommendedName>
</protein>
<proteinExistence type="predicted"/>
<dbReference type="STRING" id="1754190.A0A1Y2FR88"/>
<dbReference type="Proteomes" id="UP000193920">
    <property type="component" value="Unassembled WGS sequence"/>
</dbReference>
<comment type="caution">
    <text evidence="2">The sequence shown here is derived from an EMBL/GenBank/DDBJ whole genome shotgun (WGS) entry which is preliminary data.</text>
</comment>
<evidence type="ECO:0000313" key="3">
    <source>
        <dbReference type="Proteomes" id="UP000193920"/>
    </source>
</evidence>
<organism evidence="2 3">
    <name type="scientific">Neocallimastix californiae</name>
    <dbReference type="NCBI Taxonomy" id="1754190"/>
    <lineage>
        <taxon>Eukaryota</taxon>
        <taxon>Fungi</taxon>
        <taxon>Fungi incertae sedis</taxon>
        <taxon>Chytridiomycota</taxon>
        <taxon>Chytridiomycota incertae sedis</taxon>
        <taxon>Neocallimastigomycetes</taxon>
        <taxon>Neocallimastigales</taxon>
        <taxon>Neocallimastigaceae</taxon>
        <taxon>Neocallimastix</taxon>
    </lineage>
</organism>
<name>A0A1Y2FR88_9FUNG</name>
<dbReference type="EMBL" id="MCOG01000002">
    <property type="protein sequence ID" value="ORY86503.1"/>
    <property type="molecule type" value="Genomic_DNA"/>
</dbReference>
<dbReference type="AlphaFoldDB" id="A0A1Y2FR88"/>
<keyword evidence="3" id="KW-1185">Reference proteome</keyword>
<accession>A0A1Y2FR88</accession>
<dbReference type="OrthoDB" id="425925at2759"/>
<evidence type="ECO:0000256" key="1">
    <source>
        <dbReference type="SAM" id="SignalP"/>
    </source>
</evidence>
<sequence length="232" mass="25953">MKLFNFTTSALLLLNIALSYAKLVMIIRHGEKLNDDTTDLSPRGKARAYCLVNVFGNNGTYAVPQKIFAQSPSEKKQSTRPKDTVEPLAQILGLNVDLSYTSGKIKKLTNSILSSNDEVTLVSWSNDNIPEIAEKIGINNPPDWNSNVFDEIWMIYDSATTSYYRNSASVSKRETYTGGDYTMEIVKQNITECITDNVKYFVSNTGSSTSDSWHITSNLLYVIISIIAYLFI</sequence>
<evidence type="ECO:0008006" key="4">
    <source>
        <dbReference type="Google" id="ProtNLM"/>
    </source>
</evidence>
<evidence type="ECO:0000313" key="2">
    <source>
        <dbReference type="EMBL" id="ORY86503.1"/>
    </source>
</evidence>
<gene>
    <name evidence="2" type="ORF">LY90DRAFT_696810</name>
</gene>
<keyword evidence="1" id="KW-0732">Signal</keyword>
<reference evidence="2 3" key="1">
    <citation type="submission" date="2016-08" db="EMBL/GenBank/DDBJ databases">
        <title>A Parts List for Fungal Cellulosomes Revealed by Comparative Genomics.</title>
        <authorList>
            <consortium name="DOE Joint Genome Institute"/>
            <person name="Haitjema C.H."/>
            <person name="Gilmore S.P."/>
            <person name="Henske J.K."/>
            <person name="Solomon K.V."/>
            <person name="De Groot R."/>
            <person name="Kuo A."/>
            <person name="Mondo S.J."/>
            <person name="Salamov A.A."/>
            <person name="Labutti K."/>
            <person name="Zhao Z."/>
            <person name="Chiniquy J."/>
            <person name="Barry K."/>
            <person name="Brewer H.M."/>
            <person name="Purvine S.O."/>
            <person name="Wright A.T."/>
            <person name="Boxma B."/>
            <person name="Van Alen T."/>
            <person name="Hackstein J.H."/>
            <person name="Baker S.E."/>
            <person name="Grigoriev I.V."/>
            <person name="O'Malley M.A."/>
        </authorList>
    </citation>
    <scope>NUCLEOTIDE SEQUENCE [LARGE SCALE GENOMIC DNA]</scope>
    <source>
        <strain evidence="2 3">G1</strain>
    </source>
</reference>
<feature type="chain" id="PRO_5013005646" description="Phosphoglycerate mutase-like protein" evidence="1">
    <location>
        <begin position="22"/>
        <end position="232"/>
    </location>
</feature>